<evidence type="ECO:0008006" key="3">
    <source>
        <dbReference type="Google" id="ProtNLM"/>
    </source>
</evidence>
<dbReference type="OrthoDB" id="9795498at2"/>
<accession>A0A0R3MEH9</accession>
<dbReference type="Gene3D" id="3.40.50.150">
    <property type="entry name" value="Vaccinia Virus protein VP39"/>
    <property type="match status" value="1"/>
</dbReference>
<evidence type="ECO:0000313" key="1">
    <source>
        <dbReference type="EMBL" id="KRR18676.1"/>
    </source>
</evidence>
<evidence type="ECO:0000313" key="2">
    <source>
        <dbReference type="Proteomes" id="UP000052023"/>
    </source>
</evidence>
<dbReference type="EMBL" id="LLYA01000192">
    <property type="protein sequence ID" value="KRR18676.1"/>
    <property type="molecule type" value="Genomic_DNA"/>
</dbReference>
<dbReference type="InterPro" id="IPR029063">
    <property type="entry name" value="SAM-dependent_MTases_sf"/>
</dbReference>
<sequence length="304" mass="34723">MKLAEIREKVGRRLANAILRVSGSSTLYSAPGHFYSPIVNPREAIVYATRITAVDQKGSDRPKIDQAILGRTFQQLSAHFQKISDFLGVGETARYSNSSSYFNFGDAYIYSAFICELKPKLIIEVGCGFSSACALDTTERLGIDTKFVFIEPNPDRLYKLLSPIDRTRSRILEMPVQDVGFDVFAELDAGDILFLDTTHICKTGSDVNHELFHILPRLKAGVLIHFHDIFDSWEYPLEWIGEQNRSWNEIYALRAFLMFNTEFEIVYFNDFMWRHHRQEIEQTPLGSVLCSINGAGSGLYLRRR</sequence>
<proteinExistence type="predicted"/>
<organism evidence="1 2">
    <name type="scientific">Bradyrhizobium retamae</name>
    <dbReference type="NCBI Taxonomy" id="1300035"/>
    <lineage>
        <taxon>Bacteria</taxon>
        <taxon>Pseudomonadati</taxon>
        <taxon>Pseudomonadota</taxon>
        <taxon>Alphaproteobacteria</taxon>
        <taxon>Hyphomicrobiales</taxon>
        <taxon>Nitrobacteraceae</taxon>
        <taxon>Bradyrhizobium</taxon>
    </lineage>
</organism>
<comment type="caution">
    <text evidence="1">The sequence shown here is derived from an EMBL/GenBank/DDBJ whole genome shotgun (WGS) entry which is preliminary data.</text>
</comment>
<dbReference type="SUPFAM" id="SSF53335">
    <property type="entry name" value="S-adenosyl-L-methionine-dependent methyltransferases"/>
    <property type="match status" value="1"/>
</dbReference>
<keyword evidence="2" id="KW-1185">Reference proteome</keyword>
<gene>
    <name evidence="1" type="ORF">CQ13_09430</name>
</gene>
<dbReference type="Pfam" id="PF13578">
    <property type="entry name" value="Methyltransf_24"/>
    <property type="match status" value="1"/>
</dbReference>
<name>A0A0R3MEH9_9BRAD</name>
<dbReference type="Proteomes" id="UP000052023">
    <property type="component" value="Unassembled WGS sequence"/>
</dbReference>
<reference evidence="1 2" key="1">
    <citation type="submission" date="2014-03" db="EMBL/GenBank/DDBJ databases">
        <title>Bradyrhizobium valentinum sp. nov., isolated from effective nodules of Lupinus mariae-josephae, a lupine endemic of basic-lime soils in Eastern Spain.</title>
        <authorList>
            <person name="Duran D."/>
            <person name="Rey L."/>
            <person name="Navarro A."/>
            <person name="Busquets A."/>
            <person name="Imperial J."/>
            <person name="Ruiz-Argueso T."/>
        </authorList>
    </citation>
    <scope>NUCLEOTIDE SEQUENCE [LARGE SCALE GENOMIC DNA]</scope>
    <source>
        <strain evidence="1 2">Ro19</strain>
    </source>
</reference>
<protein>
    <recommendedName>
        <fullName evidence="3">Class I SAM-dependent methyltransferase</fullName>
    </recommendedName>
</protein>
<dbReference type="AlphaFoldDB" id="A0A0R3MEH9"/>